<organism evidence="2">
    <name type="scientific">marine sediment metagenome</name>
    <dbReference type="NCBI Taxonomy" id="412755"/>
    <lineage>
        <taxon>unclassified sequences</taxon>
        <taxon>metagenomes</taxon>
        <taxon>ecological metagenomes</taxon>
    </lineage>
</organism>
<dbReference type="Pfam" id="PF07238">
    <property type="entry name" value="PilZ"/>
    <property type="match status" value="1"/>
</dbReference>
<dbReference type="Gene3D" id="2.40.10.220">
    <property type="entry name" value="predicted glycosyltransferase like domains"/>
    <property type="match status" value="1"/>
</dbReference>
<dbReference type="SUPFAM" id="SSF141371">
    <property type="entry name" value="PilZ domain-like"/>
    <property type="match status" value="1"/>
</dbReference>
<sequence>MSKEKRKSIRSQCVLPVELIKIEGKDHLTVRTTAHDLSDEGLKLTINFNLNPGSTMDLRLYVPEKKISTLLSGEIIRVKSTEKKLEVGLKIKKIDRKLKHEILTWVSPGWLKDKE</sequence>
<protein>
    <recommendedName>
        <fullName evidence="1">PilZ domain-containing protein</fullName>
    </recommendedName>
</protein>
<name>A0A0F9PTP4_9ZZZZ</name>
<dbReference type="GO" id="GO:0035438">
    <property type="term" value="F:cyclic-di-GMP binding"/>
    <property type="evidence" value="ECO:0007669"/>
    <property type="project" value="InterPro"/>
</dbReference>
<feature type="domain" description="PilZ" evidence="1">
    <location>
        <begin position="4"/>
        <end position="106"/>
    </location>
</feature>
<reference evidence="2" key="1">
    <citation type="journal article" date="2015" name="Nature">
        <title>Complex archaea that bridge the gap between prokaryotes and eukaryotes.</title>
        <authorList>
            <person name="Spang A."/>
            <person name="Saw J.H."/>
            <person name="Jorgensen S.L."/>
            <person name="Zaremba-Niedzwiedzka K."/>
            <person name="Martijn J."/>
            <person name="Lind A.E."/>
            <person name="van Eijk R."/>
            <person name="Schleper C."/>
            <person name="Guy L."/>
            <person name="Ettema T.J."/>
        </authorList>
    </citation>
    <scope>NUCLEOTIDE SEQUENCE</scope>
</reference>
<proteinExistence type="predicted"/>
<dbReference type="InterPro" id="IPR009875">
    <property type="entry name" value="PilZ_domain"/>
</dbReference>
<dbReference type="EMBL" id="LAZR01004923">
    <property type="protein sequence ID" value="KKN04431.1"/>
    <property type="molecule type" value="Genomic_DNA"/>
</dbReference>
<evidence type="ECO:0000259" key="1">
    <source>
        <dbReference type="Pfam" id="PF07238"/>
    </source>
</evidence>
<dbReference type="AlphaFoldDB" id="A0A0F9PTP4"/>
<comment type="caution">
    <text evidence="2">The sequence shown here is derived from an EMBL/GenBank/DDBJ whole genome shotgun (WGS) entry which is preliminary data.</text>
</comment>
<accession>A0A0F9PTP4</accession>
<gene>
    <name evidence="2" type="ORF">LCGC14_1097560</name>
</gene>
<evidence type="ECO:0000313" key="2">
    <source>
        <dbReference type="EMBL" id="KKN04431.1"/>
    </source>
</evidence>